<organism evidence="4 5">
    <name type="scientific">Rhizoctonia solani</name>
    <dbReference type="NCBI Taxonomy" id="456999"/>
    <lineage>
        <taxon>Eukaryota</taxon>
        <taxon>Fungi</taxon>
        <taxon>Dikarya</taxon>
        <taxon>Basidiomycota</taxon>
        <taxon>Agaricomycotina</taxon>
        <taxon>Agaricomycetes</taxon>
        <taxon>Cantharellales</taxon>
        <taxon>Ceratobasidiaceae</taxon>
        <taxon>Rhizoctonia</taxon>
    </lineage>
</organism>
<evidence type="ECO:0000313" key="5">
    <source>
        <dbReference type="Proteomes" id="UP000663841"/>
    </source>
</evidence>
<dbReference type="Gene3D" id="3.40.50.1820">
    <property type="entry name" value="alpha/beta hydrolase"/>
    <property type="match status" value="1"/>
</dbReference>
<dbReference type="PANTHER" id="PTHR48081">
    <property type="entry name" value="AB HYDROLASE SUPERFAMILY PROTEIN C4A8.06C"/>
    <property type="match status" value="1"/>
</dbReference>
<feature type="transmembrane region" description="Helical" evidence="2">
    <location>
        <begin position="20"/>
        <end position="40"/>
    </location>
</feature>
<keyword evidence="2" id="KW-0472">Membrane</keyword>
<gene>
    <name evidence="4" type="ORF">RDB_LOCUS62954</name>
</gene>
<accession>A0A8H3AN64</accession>
<keyword evidence="1" id="KW-0378">Hydrolase</keyword>
<feature type="domain" description="Alpha/beta hydrolase fold-3" evidence="3">
    <location>
        <begin position="145"/>
        <end position="385"/>
    </location>
</feature>
<dbReference type="Proteomes" id="UP000663841">
    <property type="component" value="Unassembled WGS sequence"/>
</dbReference>
<dbReference type="InterPro" id="IPR050300">
    <property type="entry name" value="GDXG_lipolytic_enzyme"/>
</dbReference>
<dbReference type="EMBL" id="CAJMWW010000083">
    <property type="protein sequence ID" value="CAE6429787.1"/>
    <property type="molecule type" value="Genomic_DNA"/>
</dbReference>
<protein>
    <recommendedName>
        <fullName evidence="3">Alpha/beta hydrolase fold-3 domain-containing protein</fullName>
    </recommendedName>
</protein>
<evidence type="ECO:0000259" key="3">
    <source>
        <dbReference type="Pfam" id="PF07859"/>
    </source>
</evidence>
<evidence type="ECO:0000256" key="2">
    <source>
        <dbReference type="SAM" id="Phobius"/>
    </source>
</evidence>
<evidence type="ECO:0000313" key="4">
    <source>
        <dbReference type="EMBL" id="CAE6429787.1"/>
    </source>
</evidence>
<dbReference type="AlphaFoldDB" id="A0A8H3AN64"/>
<dbReference type="SUPFAM" id="SSF53474">
    <property type="entry name" value="alpha/beta-Hydrolases"/>
    <property type="match status" value="1"/>
</dbReference>
<reference evidence="4" key="1">
    <citation type="submission" date="2021-01" db="EMBL/GenBank/DDBJ databases">
        <authorList>
            <person name="Kaushik A."/>
        </authorList>
    </citation>
    <scope>NUCLEOTIDE SEQUENCE</scope>
    <source>
        <strain evidence="4">AG3-T5</strain>
    </source>
</reference>
<name>A0A8H3AN64_9AGAM</name>
<dbReference type="InterPro" id="IPR029058">
    <property type="entry name" value="AB_hydrolase_fold"/>
</dbReference>
<sequence length="408" mass="45088">METSSMAQLFHIQPFRSIYVCCRAGIVLLKLPIWTLLYFAGLKRPRPSWTLKKTLLVSALADLIKMPMTTGDFFARDHTKEVDAKHCQDARFLWVDAITPELITGEMKRFADACGAESQRIPAYGFGKWGTAPDVPLAKDGEKVILNLHGGGFIAGTAHPQDFTANIPRGLAQYGDPVLTRIMSVDYRKSASHPYPVAAPFPTALIDALAGYTYLTRRLGFKPQNVIICGDSAGGNLALGLVRYLRDTPGLGLGMPGGLILISPWVDIIATATRAPGNQVAKNQKTDYIQPSTQYRAGVYAYLSYLGQLTVEETRKSVYLSPASFELDPAVVPGMFIGFPRTYIVGGDAEIFMDSLRLLHQRMVSDMGKEAVVYDEVVDAMHDFVAFPLWEPERSSTFERLISWIQNL</sequence>
<evidence type="ECO:0000256" key="1">
    <source>
        <dbReference type="ARBA" id="ARBA00022801"/>
    </source>
</evidence>
<dbReference type="Pfam" id="PF07859">
    <property type="entry name" value="Abhydrolase_3"/>
    <property type="match status" value="1"/>
</dbReference>
<dbReference type="GO" id="GO:0016787">
    <property type="term" value="F:hydrolase activity"/>
    <property type="evidence" value="ECO:0007669"/>
    <property type="project" value="UniProtKB-KW"/>
</dbReference>
<keyword evidence="2" id="KW-1133">Transmembrane helix</keyword>
<proteinExistence type="predicted"/>
<comment type="caution">
    <text evidence="4">The sequence shown here is derived from an EMBL/GenBank/DDBJ whole genome shotgun (WGS) entry which is preliminary data.</text>
</comment>
<keyword evidence="2" id="KW-0812">Transmembrane</keyword>
<dbReference type="PANTHER" id="PTHR48081:SF26">
    <property type="entry name" value="ALPHA_BETA HYDROLASE FOLD-3 DOMAIN-CONTAINING PROTEIN"/>
    <property type="match status" value="1"/>
</dbReference>
<dbReference type="InterPro" id="IPR013094">
    <property type="entry name" value="AB_hydrolase_3"/>
</dbReference>